<feature type="region of interest" description="Disordered" evidence="2">
    <location>
        <begin position="564"/>
        <end position="590"/>
    </location>
</feature>
<dbReference type="InterPro" id="IPR014729">
    <property type="entry name" value="Rossmann-like_a/b/a_fold"/>
</dbReference>
<dbReference type="InterPro" id="IPR029035">
    <property type="entry name" value="DHS-like_NAD/FAD-binding_dom"/>
</dbReference>
<feature type="domain" description="Electron transfer flavoprotein alpha/beta-subunit N-terminal" evidence="3">
    <location>
        <begin position="162"/>
        <end position="411"/>
    </location>
</feature>
<dbReference type="AlphaFoldDB" id="A0ABD5W5L7"/>
<feature type="compositionally biased region" description="Basic and acidic residues" evidence="2">
    <location>
        <begin position="575"/>
        <end position="590"/>
    </location>
</feature>
<gene>
    <name evidence="4" type="ORF">ACFQL9_01830</name>
</gene>
<dbReference type="PANTHER" id="PTHR43153:SF1">
    <property type="entry name" value="ELECTRON TRANSFER FLAVOPROTEIN SUBUNIT ALPHA, MITOCHONDRIAL"/>
    <property type="match status" value="1"/>
</dbReference>
<dbReference type="InterPro" id="IPR058442">
    <property type="entry name" value="DUF8129"/>
</dbReference>
<dbReference type="Proteomes" id="UP001596461">
    <property type="component" value="Unassembled WGS sequence"/>
</dbReference>
<feature type="region of interest" description="Disordered" evidence="2">
    <location>
        <begin position="115"/>
        <end position="142"/>
    </location>
</feature>
<evidence type="ECO:0000256" key="1">
    <source>
        <dbReference type="ARBA" id="ARBA00005817"/>
    </source>
</evidence>
<organism evidence="4 5">
    <name type="scientific">Halobaculum lipolyticum</name>
    <dbReference type="NCBI Taxonomy" id="3032001"/>
    <lineage>
        <taxon>Archaea</taxon>
        <taxon>Methanobacteriati</taxon>
        <taxon>Methanobacteriota</taxon>
        <taxon>Stenosarchaea group</taxon>
        <taxon>Halobacteria</taxon>
        <taxon>Halobacteriales</taxon>
        <taxon>Haloferacaceae</taxon>
        <taxon>Halobaculum</taxon>
    </lineage>
</organism>
<dbReference type="InterPro" id="IPR001308">
    <property type="entry name" value="ETF_a/FixB"/>
</dbReference>
<dbReference type="SUPFAM" id="SSF52402">
    <property type="entry name" value="Adenine nucleotide alpha hydrolases-like"/>
    <property type="match status" value="1"/>
</dbReference>
<dbReference type="Pfam" id="PF26450">
    <property type="entry name" value="DUF8129"/>
    <property type="match status" value="1"/>
</dbReference>
<dbReference type="Gene3D" id="3.40.50.1220">
    <property type="entry name" value="TPP-binding domain"/>
    <property type="match status" value="1"/>
</dbReference>
<sequence>MPDIDPSEFDVSELGPRVRSIEDAEELEAMLAAERDGENRDAVITVIENRLSQVADDDGGDAGDADVDLASMSVADVGNALQSVDDPERLRDLREREVEGENRDTVVRLIDRRLDSVEGGDGDTGGATVDRAPPEERHPELDHPTADKRHVRALDDGTFGDVWVYCETQAGDLLDVSRELLGKARELMDGYNDAYVDDGESDERVVAVLIGDDVSRHADECVALGADVVVVHEDDRLARFRHKPYAELFADMARWGVEAPARDEAPASADGGATEDAADWRDYDEPRYVLFPATNNGRDLSAQVQAELDSGLASDCSGLFIEDVGISNPVKTGAPGSTRTFERVLHMKRPDFSGFEYSTILCLDNPDREFHPQGGSVIPGSFEVPEPDPEREGLVVEHDAAIDDDWFRVEVTDFDRLEGGVDLSGHDVVVAVGRGIGADPTRGMELALELADAFEDAAVGVSRGIVTGSYSFDGHVAEYTGEDRQIGETGQVVAPQVYVAAGISGAVQHKVGCDEADTIVAVNTDPDARIRDWCDYFVEGDLFEVLPRLTDAVEAGGLDVAAVADGGRGGGGSDADPRADAPDGEVSRDA</sequence>
<dbReference type="Pfam" id="PF00766">
    <property type="entry name" value="ETF_alpha"/>
    <property type="match status" value="1"/>
</dbReference>
<dbReference type="PANTHER" id="PTHR43153">
    <property type="entry name" value="ELECTRON TRANSFER FLAVOPROTEIN ALPHA"/>
    <property type="match status" value="1"/>
</dbReference>
<name>A0ABD5W5L7_9EURY</name>
<feature type="compositionally biased region" description="Basic and acidic residues" evidence="2">
    <location>
        <begin position="132"/>
        <end position="142"/>
    </location>
</feature>
<dbReference type="RefSeq" id="WP_284031511.1">
    <property type="nucleotide sequence ID" value="NZ_CP126154.1"/>
</dbReference>
<dbReference type="InterPro" id="IPR014730">
    <property type="entry name" value="ETF_a/b_N"/>
</dbReference>
<dbReference type="EMBL" id="JBHTAH010000001">
    <property type="protein sequence ID" value="MFC7068366.1"/>
    <property type="molecule type" value="Genomic_DNA"/>
</dbReference>
<proteinExistence type="inferred from homology"/>
<evidence type="ECO:0000313" key="4">
    <source>
        <dbReference type="EMBL" id="MFC7068366.1"/>
    </source>
</evidence>
<dbReference type="SUPFAM" id="SSF52467">
    <property type="entry name" value="DHS-like NAD/FAD-binding domain"/>
    <property type="match status" value="1"/>
</dbReference>
<dbReference type="SMART" id="SM00893">
    <property type="entry name" value="ETF"/>
    <property type="match status" value="1"/>
</dbReference>
<evidence type="ECO:0000259" key="3">
    <source>
        <dbReference type="SMART" id="SM00893"/>
    </source>
</evidence>
<evidence type="ECO:0000256" key="2">
    <source>
        <dbReference type="SAM" id="MobiDB-lite"/>
    </source>
</evidence>
<keyword evidence="5" id="KW-1185">Reference proteome</keyword>
<evidence type="ECO:0000313" key="5">
    <source>
        <dbReference type="Proteomes" id="UP001596461"/>
    </source>
</evidence>
<dbReference type="GeneID" id="81126417"/>
<protein>
    <submittedName>
        <fullName evidence="4">Electron transfer flavoprotein subunit alpha/FixB family protein</fullName>
    </submittedName>
</protein>
<comment type="similarity">
    <text evidence="1">Belongs to the ETF alpha-subunit/FixB family.</text>
</comment>
<reference evidence="4 5" key="1">
    <citation type="journal article" date="2019" name="Int. J. Syst. Evol. Microbiol.">
        <title>The Global Catalogue of Microorganisms (GCM) 10K type strain sequencing project: providing services to taxonomists for standard genome sequencing and annotation.</title>
        <authorList>
            <consortium name="The Broad Institute Genomics Platform"/>
            <consortium name="The Broad Institute Genome Sequencing Center for Infectious Disease"/>
            <person name="Wu L."/>
            <person name="Ma J."/>
        </authorList>
    </citation>
    <scope>NUCLEOTIDE SEQUENCE [LARGE SCALE GENOMIC DNA]</scope>
    <source>
        <strain evidence="4 5">DT31</strain>
    </source>
</reference>
<dbReference type="InterPro" id="IPR014731">
    <property type="entry name" value="ETF_asu_C"/>
</dbReference>
<comment type="caution">
    <text evidence="4">The sequence shown here is derived from an EMBL/GenBank/DDBJ whole genome shotgun (WGS) entry which is preliminary data.</text>
</comment>
<accession>A0ABD5W5L7</accession>
<dbReference type="Pfam" id="PF01012">
    <property type="entry name" value="ETF"/>
    <property type="match status" value="1"/>
</dbReference>
<dbReference type="Gene3D" id="3.40.50.620">
    <property type="entry name" value="HUPs"/>
    <property type="match status" value="1"/>
</dbReference>